<protein>
    <recommendedName>
        <fullName evidence="4">F-box domain-containing protein</fullName>
    </recommendedName>
</protein>
<accession>A0A074WUE1</accession>
<gene>
    <name evidence="2" type="ORF">M436DRAFT_62532</name>
</gene>
<sequence length="299" mass="34535">MTRPHASLVSLHPFNSGHRRRKTTMSLGSRNTTPCSRLENLPPELRYMIYSHLLTDRKEQRLFHPLAHVSKQISADFGDTITRLLGNKAQLTVEIKNKTVYFELGFHISVSGEARFQDAVTGSDSRFAFHTGWNVFRGSEAGRQMLARTMRVMLRWPSLKTTFWIIFEAETAPDVDVECRCRLSVDARTRVASEDAEKMLERVAKDWRGNEEANSAVWTDAFIRDLRWRWKELRNNVREAKRREAYREAGLRRVYRELHQRQELCRSSGPVAPSKTLMGRGPTESDELPRNSSLETVGD</sequence>
<feature type="region of interest" description="Disordered" evidence="1">
    <location>
        <begin position="1"/>
        <end position="35"/>
    </location>
</feature>
<feature type="compositionally biased region" description="Polar residues" evidence="1">
    <location>
        <begin position="24"/>
        <end position="35"/>
    </location>
</feature>
<evidence type="ECO:0000313" key="3">
    <source>
        <dbReference type="Proteomes" id="UP000027730"/>
    </source>
</evidence>
<feature type="region of interest" description="Disordered" evidence="1">
    <location>
        <begin position="265"/>
        <end position="299"/>
    </location>
</feature>
<dbReference type="OrthoDB" id="10558530at2759"/>
<name>A0A074WUE1_9PEZI</name>
<dbReference type="RefSeq" id="XP_013429194.1">
    <property type="nucleotide sequence ID" value="XM_013573740.1"/>
</dbReference>
<evidence type="ECO:0000256" key="1">
    <source>
        <dbReference type="SAM" id="MobiDB-lite"/>
    </source>
</evidence>
<dbReference type="AlphaFoldDB" id="A0A074WUE1"/>
<keyword evidence="3" id="KW-1185">Reference proteome</keyword>
<proteinExistence type="predicted"/>
<evidence type="ECO:0008006" key="4">
    <source>
        <dbReference type="Google" id="ProtNLM"/>
    </source>
</evidence>
<evidence type="ECO:0000313" key="2">
    <source>
        <dbReference type="EMBL" id="KEQ75129.1"/>
    </source>
</evidence>
<feature type="compositionally biased region" description="Polar residues" evidence="1">
    <location>
        <begin position="290"/>
        <end position="299"/>
    </location>
</feature>
<reference evidence="2 3" key="1">
    <citation type="journal article" date="2014" name="BMC Genomics">
        <title>Genome sequencing of four Aureobasidium pullulans varieties: biotechnological potential, stress tolerance, and description of new species.</title>
        <authorList>
            <person name="Gostin Ar C."/>
            <person name="Ohm R.A."/>
            <person name="Kogej T."/>
            <person name="Sonjak S."/>
            <person name="Turk M."/>
            <person name="Zajc J."/>
            <person name="Zalar P."/>
            <person name="Grube M."/>
            <person name="Sun H."/>
            <person name="Han J."/>
            <person name="Sharma A."/>
            <person name="Chiniquy J."/>
            <person name="Ngan C.Y."/>
            <person name="Lipzen A."/>
            <person name="Barry K."/>
            <person name="Grigoriev I.V."/>
            <person name="Gunde-Cimerman N."/>
        </authorList>
    </citation>
    <scope>NUCLEOTIDE SEQUENCE [LARGE SCALE GENOMIC DNA]</scope>
    <source>
        <strain evidence="2 3">CBS 147.97</strain>
    </source>
</reference>
<dbReference type="HOGENOM" id="CLU_930604_0_0_1"/>
<dbReference type="GeneID" id="25413383"/>
<dbReference type="Proteomes" id="UP000027730">
    <property type="component" value="Unassembled WGS sequence"/>
</dbReference>
<organism evidence="2 3">
    <name type="scientific">Aureobasidium namibiae CBS 147.97</name>
    <dbReference type="NCBI Taxonomy" id="1043004"/>
    <lineage>
        <taxon>Eukaryota</taxon>
        <taxon>Fungi</taxon>
        <taxon>Dikarya</taxon>
        <taxon>Ascomycota</taxon>
        <taxon>Pezizomycotina</taxon>
        <taxon>Dothideomycetes</taxon>
        <taxon>Dothideomycetidae</taxon>
        <taxon>Dothideales</taxon>
        <taxon>Saccotheciaceae</taxon>
        <taxon>Aureobasidium</taxon>
    </lineage>
</organism>
<dbReference type="EMBL" id="KL584706">
    <property type="protein sequence ID" value="KEQ75129.1"/>
    <property type="molecule type" value="Genomic_DNA"/>
</dbReference>